<feature type="chain" id="PRO_5039039079" description="Alpha-2-macroglobulin domain-containing protein" evidence="4">
    <location>
        <begin position="22"/>
        <end position="1461"/>
    </location>
</feature>
<dbReference type="InterPro" id="IPR050473">
    <property type="entry name" value="A2M/Complement_sys"/>
</dbReference>
<feature type="domain" description="Alpha-2-macroglobulin" evidence="5">
    <location>
        <begin position="1272"/>
        <end position="1363"/>
    </location>
</feature>
<evidence type="ECO:0000313" key="6">
    <source>
        <dbReference type="EMBL" id="HIV04853.1"/>
    </source>
</evidence>
<feature type="region of interest" description="Disordered" evidence="3">
    <location>
        <begin position="1237"/>
        <end position="1262"/>
    </location>
</feature>
<sequence>MLLKKMIAVCACAAAALSAAAGTLSPRAGLWENALECRAEKRPKDAAAALGEIAAQCAAENAWSEYALAVEMRADAEAAPAGGNAPLERVRALSAALADAPSNAARIFLEARLARAFAALADAPRPGTLRGNGDEERGNEAPDDVAAWSDAQLRAEAERRFENVLAQDELLKKIPFAAVAPKPVFADESARERFAEKFGKIDGAENFAAGIFSLNDATPAEFPTLYDFIARDAEKFFLERAAAEYPRLVRERKALPENIAFFADARTFADSVPAESADGNALLRALQILRSRTLFHAADADKSARARVGLDRLASAFSFIGNPTREQEAACEAALKKFIADFAYFPISAEASALLADFLVAQEREPEAFDVADKAVAAFGNAKNAAACKNILERLKQETVSSENVPEVWLASAPTRFSVSAKNAERLRLRAVPADWRDYLKKEHNRPASLSAKEIRDLLDAENAVVLTFPLKNFHDFRAHDHVVEIPAGKLAPGFYFLFFALNDHSFGDEESAGSCKFAWVGDVAAIREAQPCAEADGTLRVRAVDAVTGAPLEGARVSAWNKARWGGERLAVPEVRTDALGETVVSGLKRGRDPVVLVECERPDAAAPGGNAVHAVSLERVLFSAPEQARERRTISLFSDRAVYRPGQKISFKGILAEPRKSDGGAQVFPGKKVEVKLRPSAYGDDRVLASAEAWTNGFGSFAGTLAVPASVGLGRCVIEAECEGFENAERVPVFIEEYRRPKAELKISLGEEPQILGGLAHAVVAGKAFSGEPLAGAKVRWSVSGGFGGEILAHGEGELDEAGTLKISWKTERSKLDEKFAETLSPAERRAEELQLGKFFSVAAEIVDSDGETVEGNETFRLSNASFSLEADAPEYFFLGEKSALPVFCAARAAAGTARDGVPASVEIFRLVEPENLDAAEAAAPARGEKIFAAETKTAASESAPVPAAEIPAGTLAPGRFRAVFRAVDDFGQSVFVERDFSVLDPAAKKCPIAAPFLLADSGARGALKVGETARFAWGSGFASARAFVEIFVGKERVGAFWTDPARTQQEILVPATEAMRGKTATLRVSQMREGDFREARKTFDVDAGKTLKIERERMRTTLVPGAAEIWTFRISRADGSPATETEALAALYDVSAETLFRGGNVRRDWERIARAFAAPFPQSGVPALTAENYFYRRFHFFGEEKFFPEFAPPSWSVPEARRARAVPMAAALGNAAVSAKFAVAESRAADEAGLAEESAGSADVPADGAETPDEDFADDFPARKNLQETAFFFPFLQTDERGALSIRFVVPEALTRWRFRLFAHDENLRAGALDVDGILTAKDFTVRPAAPRFLREGDEIRFPAKIVNASERELSGELEIRAEFFSADGKKIDAQEKAPARQNFAVPAKSSATFFREISVPDGAAMLRFRAAAKSGDVSDGEEGALPVLPRETVITESRAALVKPGEKAALAFALPPA</sequence>
<keyword evidence="2" id="KW-0882">Thioester bond</keyword>
<dbReference type="PANTHER" id="PTHR11412">
    <property type="entry name" value="MACROGLOBULIN / COMPLEMENT"/>
    <property type="match status" value="1"/>
</dbReference>
<evidence type="ECO:0000256" key="3">
    <source>
        <dbReference type="SAM" id="MobiDB-lite"/>
    </source>
</evidence>
<dbReference type="InterPro" id="IPR001599">
    <property type="entry name" value="Macroglobln_a2"/>
</dbReference>
<gene>
    <name evidence="6" type="ORF">IAC75_06900</name>
</gene>
<dbReference type="Proteomes" id="UP000886812">
    <property type="component" value="Unassembled WGS sequence"/>
</dbReference>
<protein>
    <recommendedName>
        <fullName evidence="5">Alpha-2-macroglobulin domain-containing protein</fullName>
    </recommendedName>
</protein>
<dbReference type="Pfam" id="PF00207">
    <property type="entry name" value="A2M"/>
    <property type="match status" value="1"/>
</dbReference>
<evidence type="ECO:0000313" key="7">
    <source>
        <dbReference type="Proteomes" id="UP000886812"/>
    </source>
</evidence>
<name>A0A9D1T1H7_9BACT</name>
<reference evidence="6" key="1">
    <citation type="submission" date="2020-10" db="EMBL/GenBank/DDBJ databases">
        <authorList>
            <person name="Gilroy R."/>
        </authorList>
    </citation>
    <scope>NUCLEOTIDE SEQUENCE</scope>
    <source>
        <strain evidence="6">10669</strain>
    </source>
</reference>
<keyword evidence="1 4" id="KW-0732">Signal</keyword>
<accession>A0A9D1T1H7</accession>
<reference evidence="6" key="2">
    <citation type="journal article" date="2021" name="PeerJ">
        <title>Extensive microbial diversity within the chicken gut microbiome revealed by metagenomics and culture.</title>
        <authorList>
            <person name="Gilroy R."/>
            <person name="Ravi A."/>
            <person name="Getino M."/>
            <person name="Pursley I."/>
            <person name="Horton D.L."/>
            <person name="Alikhan N.F."/>
            <person name="Baker D."/>
            <person name="Gharbi K."/>
            <person name="Hall N."/>
            <person name="Watson M."/>
            <person name="Adriaenssens E.M."/>
            <person name="Foster-Nyarko E."/>
            <person name="Jarju S."/>
            <person name="Secka A."/>
            <person name="Antonio M."/>
            <person name="Oren A."/>
            <person name="Chaudhuri R.R."/>
            <person name="La Ragione R."/>
            <person name="Hildebrand F."/>
            <person name="Pallen M.J."/>
        </authorList>
    </citation>
    <scope>NUCLEOTIDE SEQUENCE</scope>
    <source>
        <strain evidence="6">10669</strain>
    </source>
</reference>
<organism evidence="6 7">
    <name type="scientific">Candidatus Spyradosoma merdigallinarum</name>
    <dbReference type="NCBI Taxonomy" id="2840950"/>
    <lineage>
        <taxon>Bacteria</taxon>
        <taxon>Pseudomonadati</taxon>
        <taxon>Verrucomicrobiota</taxon>
        <taxon>Opitutia</taxon>
        <taxon>Opitutia incertae sedis</taxon>
        <taxon>Candidatus Spyradosoma</taxon>
    </lineage>
</organism>
<comment type="caution">
    <text evidence="6">The sequence shown here is derived from an EMBL/GenBank/DDBJ whole genome shotgun (WGS) entry which is preliminary data.</text>
</comment>
<proteinExistence type="predicted"/>
<feature type="non-terminal residue" evidence="6">
    <location>
        <position position="1461"/>
    </location>
</feature>
<dbReference type="Gene3D" id="2.60.40.1930">
    <property type="match status" value="1"/>
</dbReference>
<dbReference type="GO" id="GO:0004866">
    <property type="term" value="F:endopeptidase inhibitor activity"/>
    <property type="evidence" value="ECO:0007669"/>
    <property type="project" value="InterPro"/>
</dbReference>
<evidence type="ECO:0000256" key="4">
    <source>
        <dbReference type="SAM" id="SignalP"/>
    </source>
</evidence>
<feature type="signal peptide" evidence="4">
    <location>
        <begin position="1"/>
        <end position="21"/>
    </location>
</feature>
<dbReference type="PANTHER" id="PTHR11412:SF136">
    <property type="entry name" value="CD109 ANTIGEN"/>
    <property type="match status" value="1"/>
</dbReference>
<evidence type="ECO:0000256" key="1">
    <source>
        <dbReference type="ARBA" id="ARBA00022729"/>
    </source>
</evidence>
<evidence type="ECO:0000256" key="2">
    <source>
        <dbReference type="ARBA" id="ARBA00022966"/>
    </source>
</evidence>
<dbReference type="EMBL" id="DVOG01000183">
    <property type="protein sequence ID" value="HIV04853.1"/>
    <property type="molecule type" value="Genomic_DNA"/>
</dbReference>
<feature type="compositionally biased region" description="Low complexity" evidence="3">
    <location>
        <begin position="1237"/>
        <end position="1246"/>
    </location>
</feature>
<dbReference type="SMART" id="SM01360">
    <property type="entry name" value="A2M"/>
    <property type="match status" value="1"/>
</dbReference>
<evidence type="ECO:0000259" key="5">
    <source>
        <dbReference type="SMART" id="SM01360"/>
    </source>
</evidence>